<organism evidence="4 5">
    <name type="scientific">Spiribacter salinus</name>
    <dbReference type="NCBI Taxonomy" id="1335746"/>
    <lineage>
        <taxon>Bacteria</taxon>
        <taxon>Pseudomonadati</taxon>
        <taxon>Pseudomonadota</taxon>
        <taxon>Gammaproteobacteria</taxon>
        <taxon>Chromatiales</taxon>
        <taxon>Ectothiorhodospiraceae</taxon>
        <taxon>Spiribacter</taxon>
    </lineage>
</organism>
<dbReference type="Proteomes" id="UP000315400">
    <property type="component" value="Unassembled WGS sequence"/>
</dbReference>
<dbReference type="SUPFAM" id="SSF53850">
    <property type="entry name" value="Periplasmic binding protein-like II"/>
    <property type="match status" value="1"/>
</dbReference>
<dbReference type="GO" id="GO:0046872">
    <property type="term" value="F:metal ion binding"/>
    <property type="evidence" value="ECO:0007669"/>
    <property type="project" value="UniProtKB-KW"/>
</dbReference>
<keyword evidence="3" id="KW-0408">Iron</keyword>
<proteinExistence type="inferred from homology"/>
<dbReference type="PANTHER" id="PTHR30006">
    <property type="entry name" value="THIAMINE-BINDING PERIPLASMIC PROTEIN-RELATED"/>
    <property type="match status" value="1"/>
</dbReference>
<gene>
    <name evidence="4" type="ORF">FKY71_16130</name>
</gene>
<dbReference type="PIRSF" id="PIRSF002825">
    <property type="entry name" value="CfbpA"/>
    <property type="match status" value="1"/>
</dbReference>
<dbReference type="EMBL" id="VIFK01000311">
    <property type="protein sequence ID" value="TQE97310.1"/>
    <property type="molecule type" value="Genomic_DNA"/>
</dbReference>
<evidence type="ECO:0000313" key="4">
    <source>
        <dbReference type="EMBL" id="TQE97310.1"/>
    </source>
</evidence>
<keyword evidence="2" id="KW-0732">Signal</keyword>
<sequence>MSVVRSRRLIHVVALLVFLVPGSFALAEVVNVYSARHYDVDQMLYDAFTEETGIEVQVLEGSSDQLVERIRREGVASPADVLVTVDAGRLWRAEDAGILQPLESEFLNDRIPEYLRHPDGLWFGLSQRVRVIYYSPERFDPSLVSSYEDLTRPELEGRICIRSSNNIYNQSLMASIIEAHGAEAAEEWARGVVANMARSPEGGDTDQIRAVAAGECDVAVGNQYYYLRLVNSDDPADRAVAQQVSLIIPNQEGRGVHVNVGGAGVVAGAPNRENAVRFLEFLASDQAQELFANETYEFPVVDGVEKHPTLEALGEMKFDELGMDVLGRTNPEAVRVFDRAGWR</sequence>
<comment type="similarity">
    <text evidence="1">Belongs to the bacterial solute-binding protein 1 family.</text>
</comment>
<evidence type="ECO:0000313" key="5">
    <source>
        <dbReference type="Proteomes" id="UP000315400"/>
    </source>
</evidence>
<dbReference type="AlphaFoldDB" id="A0A540VKL1"/>
<keyword evidence="3" id="KW-0479">Metal-binding</keyword>
<dbReference type="Pfam" id="PF13343">
    <property type="entry name" value="SBP_bac_6"/>
    <property type="match status" value="1"/>
</dbReference>
<evidence type="ECO:0000256" key="2">
    <source>
        <dbReference type="ARBA" id="ARBA00022729"/>
    </source>
</evidence>
<reference evidence="4 5" key="1">
    <citation type="submission" date="2019-06" db="EMBL/GenBank/DDBJ databases">
        <title>Metagenome assembled Genome of Spiribacter salinus SL48-SHIP from the microbial mat of Salt Lake 48 (Novosibirsk region, Russia).</title>
        <authorList>
            <person name="Shipova A."/>
            <person name="Rozanov A.S."/>
            <person name="Bryanskaya A.V."/>
            <person name="Peltek S.E."/>
        </authorList>
    </citation>
    <scope>NUCLEOTIDE SEQUENCE [LARGE SCALE GENOMIC DNA]</scope>
    <source>
        <strain evidence="4">SL48-SHIP-2</strain>
    </source>
</reference>
<dbReference type="GO" id="GO:0030288">
    <property type="term" value="C:outer membrane-bounded periplasmic space"/>
    <property type="evidence" value="ECO:0007669"/>
    <property type="project" value="TreeGrafter"/>
</dbReference>
<evidence type="ECO:0000256" key="3">
    <source>
        <dbReference type="PIRSR" id="PIRSR002825-1"/>
    </source>
</evidence>
<dbReference type="PANTHER" id="PTHR30006:SF15">
    <property type="entry name" value="IRON-UTILIZATION PERIPLASMIC PROTEIN"/>
    <property type="match status" value="1"/>
</dbReference>
<evidence type="ECO:0000256" key="1">
    <source>
        <dbReference type="ARBA" id="ARBA00008520"/>
    </source>
</evidence>
<comment type="caution">
    <text evidence="4">The sequence shown here is derived from an EMBL/GenBank/DDBJ whole genome shotgun (WGS) entry which is preliminary data.</text>
</comment>
<feature type="binding site" evidence="3">
    <location>
        <position position="37"/>
    </location>
    <ligand>
        <name>Fe cation</name>
        <dbReference type="ChEBI" id="CHEBI:24875"/>
    </ligand>
</feature>
<name>A0A540VKL1_9GAMM</name>
<protein>
    <submittedName>
        <fullName evidence="4">Extracellular solute-binding protein</fullName>
    </submittedName>
</protein>
<accession>A0A540VKL1</accession>
<dbReference type="Gene3D" id="3.40.190.10">
    <property type="entry name" value="Periplasmic binding protein-like II"/>
    <property type="match status" value="2"/>
</dbReference>
<feature type="binding site" evidence="3">
    <location>
        <position position="225"/>
    </location>
    <ligand>
        <name>Fe cation</name>
        <dbReference type="ChEBI" id="CHEBI:24875"/>
    </ligand>
</feature>
<dbReference type="InterPro" id="IPR026045">
    <property type="entry name" value="Ferric-bd"/>
</dbReference>
<feature type="binding site" evidence="3">
    <location>
        <position position="224"/>
    </location>
    <ligand>
        <name>Fe cation</name>
        <dbReference type="ChEBI" id="CHEBI:24875"/>
    </ligand>
</feature>